<comment type="similarity">
    <text evidence="1 2">Belongs to the peptidase M20A family.</text>
</comment>
<dbReference type="Gene3D" id="3.40.630.10">
    <property type="entry name" value="Zn peptidases"/>
    <property type="match status" value="1"/>
</dbReference>
<keyword evidence="5" id="KW-1185">Reference proteome</keyword>
<evidence type="ECO:0000313" key="5">
    <source>
        <dbReference type="Proteomes" id="UP001194746"/>
    </source>
</evidence>
<dbReference type="SUPFAM" id="SSF53187">
    <property type="entry name" value="Zn-dependent exopeptidases"/>
    <property type="match status" value="1"/>
</dbReference>
<dbReference type="AlphaFoldDB" id="A0AAD4GV24"/>
<dbReference type="PANTHER" id="PTHR30575">
    <property type="entry name" value="PEPTIDASE M20"/>
    <property type="match status" value="1"/>
</dbReference>
<dbReference type="InterPro" id="IPR036264">
    <property type="entry name" value="Bact_exopeptidase_dim_dom"/>
</dbReference>
<reference evidence="4" key="2">
    <citation type="submission" date="2020-02" db="EMBL/GenBank/DDBJ databases">
        <authorList>
            <person name="Gilchrist C.L.M."/>
            <person name="Chooi Y.-H."/>
        </authorList>
    </citation>
    <scope>NUCLEOTIDE SEQUENCE</scope>
    <source>
        <strain evidence="4">MST-FP2251</strain>
    </source>
</reference>
<evidence type="ECO:0000259" key="3">
    <source>
        <dbReference type="Pfam" id="PF07687"/>
    </source>
</evidence>
<dbReference type="SUPFAM" id="SSF55031">
    <property type="entry name" value="Bacterial exopeptidase dimerisation domain"/>
    <property type="match status" value="1"/>
</dbReference>
<name>A0AAD4GV24_ASPNN</name>
<dbReference type="Gene3D" id="3.30.70.360">
    <property type="match status" value="1"/>
</dbReference>
<dbReference type="InterPro" id="IPR002933">
    <property type="entry name" value="Peptidase_M20"/>
</dbReference>
<dbReference type="InterPro" id="IPR017439">
    <property type="entry name" value="Amidohydrolase"/>
</dbReference>
<comment type="caution">
    <text evidence="4">The sequence shown here is derived from an EMBL/GenBank/DDBJ whole genome shotgun (WGS) entry which is preliminary data.</text>
</comment>
<dbReference type="Proteomes" id="UP001194746">
    <property type="component" value="Unassembled WGS sequence"/>
</dbReference>
<dbReference type="PIRSF" id="PIRSF037226">
    <property type="entry name" value="Amidohydrolase_ACY1L2_prd"/>
    <property type="match status" value="1"/>
</dbReference>
<dbReference type="NCBIfam" id="TIGR01891">
    <property type="entry name" value="amidohydrolases"/>
    <property type="match status" value="1"/>
</dbReference>
<evidence type="ECO:0000313" key="4">
    <source>
        <dbReference type="EMBL" id="KAF9889033.1"/>
    </source>
</evidence>
<dbReference type="FunFam" id="3.30.70.360:FF:000004">
    <property type="entry name" value="Peptidase M20 domain-containing protein 2"/>
    <property type="match status" value="1"/>
</dbReference>
<evidence type="ECO:0000256" key="2">
    <source>
        <dbReference type="PIRNR" id="PIRNR037226"/>
    </source>
</evidence>
<dbReference type="InterPro" id="IPR011650">
    <property type="entry name" value="Peptidase_M20_dimer"/>
</dbReference>
<protein>
    <recommendedName>
        <fullName evidence="2">Peptidase M20 domain-containing protein 2</fullName>
    </recommendedName>
</protein>
<dbReference type="GO" id="GO:0016805">
    <property type="term" value="F:dipeptidase activity"/>
    <property type="evidence" value="ECO:0007669"/>
    <property type="project" value="InterPro"/>
</dbReference>
<organism evidence="4 5">
    <name type="scientific">Aspergillus nanangensis</name>
    <dbReference type="NCBI Taxonomy" id="2582783"/>
    <lineage>
        <taxon>Eukaryota</taxon>
        <taxon>Fungi</taxon>
        <taxon>Dikarya</taxon>
        <taxon>Ascomycota</taxon>
        <taxon>Pezizomycotina</taxon>
        <taxon>Eurotiomycetes</taxon>
        <taxon>Eurotiomycetidae</taxon>
        <taxon>Eurotiales</taxon>
        <taxon>Aspergillaceae</taxon>
        <taxon>Aspergillus</taxon>
        <taxon>Aspergillus subgen. Circumdati</taxon>
    </lineage>
</organism>
<reference evidence="4" key="1">
    <citation type="journal article" date="2019" name="Beilstein J. Org. Chem.">
        <title>Nanangenines: drimane sesquiterpenoids as the dominant metabolite cohort of a novel Australian fungus, Aspergillus nanangensis.</title>
        <authorList>
            <person name="Lacey H.J."/>
            <person name="Gilchrist C.L.M."/>
            <person name="Crombie A."/>
            <person name="Kalaitzis J.A."/>
            <person name="Vuong D."/>
            <person name="Rutledge P.J."/>
            <person name="Turner P."/>
            <person name="Pitt J.I."/>
            <person name="Lacey E."/>
            <person name="Chooi Y.H."/>
            <person name="Piggott A.M."/>
        </authorList>
    </citation>
    <scope>NUCLEOTIDE SEQUENCE</scope>
    <source>
        <strain evidence="4">MST-FP2251</strain>
    </source>
</reference>
<proteinExistence type="inferred from homology"/>
<dbReference type="EMBL" id="VCAU01000040">
    <property type="protein sequence ID" value="KAF9889033.1"/>
    <property type="molecule type" value="Genomic_DNA"/>
</dbReference>
<feature type="domain" description="Peptidase M20 dimerisation" evidence="3">
    <location>
        <begin position="179"/>
        <end position="270"/>
    </location>
</feature>
<dbReference type="PANTHER" id="PTHR30575:SF0">
    <property type="entry name" value="XAA-ARG DIPEPTIDASE"/>
    <property type="match status" value="1"/>
</dbReference>
<dbReference type="Pfam" id="PF07687">
    <property type="entry name" value="M20_dimer"/>
    <property type="match status" value="1"/>
</dbReference>
<dbReference type="CDD" id="cd05672">
    <property type="entry name" value="M20_ACY1L2-like"/>
    <property type="match status" value="1"/>
</dbReference>
<sequence length="408" mass="43569">MGSHTGTTLEQLARSIEAHKEGLWAVNQEIHTHPELNYQEVHAHNTLCDFLEKQGYTVTRHAYGLNTSFEAEAGTGTGPLIVYNAEYDALPEIGHACGHNLIATSSLAAFLATAEALKANNANGRVRLLGTPAEEGGGGKIALIKAGAYQGADACLMGHPGSRVGTLDGVVNARCMARAGTTITFRGVNAHAGNAPWLGRNALDAAVAAYTNISMLRQQIHPNQRVHAIISKGGEQPNIIPDLTEIQMFVRAETDTALQDTCQRIIACCEGAATGAGCSVDFKWAESYKDLQCSPAMNDRFHLHAQADNLNYLASPPTVSGASTDQGNVSYELPSLHPGFLIDVESPEVGPHHPKFAQAAGTRSAFDAALQFGKLMAATGCDILDDSSLRENMWTEHRQKFSNKASKI</sequence>
<gene>
    <name evidence="4" type="ORF">FE257_008010</name>
</gene>
<dbReference type="InterPro" id="IPR017144">
    <property type="entry name" value="Xaa-Arg_dipeptidase"/>
</dbReference>
<accession>A0AAD4GV24</accession>
<dbReference type="InterPro" id="IPR052030">
    <property type="entry name" value="Peptidase_M20/M20A_hydrolases"/>
</dbReference>
<evidence type="ECO:0000256" key="1">
    <source>
        <dbReference type="ARBA" id="ARBA00006247"/>
    </source>
</evidence>
<dbReference type="Pfam" id="PF01546">
    <property type="entry name" value="Peptidase_M20"/>
    <property type="match status" value="1"/>
</dbReference>